<sequence>MSALRAFSKHARSLSRTSLSSRPSSISSIRAFHSPFKSLSDSPLTSPPHPSSTVSTLYEKQLDHSPDPQLSSAGTHTYVVSEPDPAHTPYEVPYGAYPTSAPYQNFPAADGADGEAPRTSSSTASTSHTLAHPLTSALPQNPSGVMESSAIRHGTAPGEMHQRGGSHGGLGMMDMMGTKSKGTLVDRNPPPDSPGVAEKFSKQGVDNAWKERK</sequence>
<dbReference type="RefSeq" id="XP_012183523.1">
    <property type="nucleotide sequence ID" value="XM_012328133.1"/>
</dbReference>
<accession>J4GSP3</accession>
<organism evidence="2 3">
    <name type="scientific">Fibroporia radiculosa</name>
    <dbReference type="NCBI Taxonomy" id="599839"/>
    <lineage>
        <taxon>Eukaryota</taxon>
        <taxon>Fungi</taxon>
        <taxon>Dikarya</taxon>
        <taxon>Basidiomycota</taxon>
        <taxon>Agaricomycotina</taxon>
        <taxon>Agaricomycetes</taxon>
        <taxon>Polyporales</taxon>
        <taxon>Fibroporiaceae</taxon>
        <taxon>Fibroporia</taxon>
    </lineage>
</organism>
<keyword evidence="3" id="KW-1185">Reference proteome</keyword>
<feature type="region of interest" description="Disordered" evidence="1">
    <location>
        <begin position="1"/>
        <end position="213"/>
    </location>
</feature>
<reference evidence="2 3" key="1">
    <citation type="journal article" date="2012" name="Appl. Environ. Microbiol.">
        <title>Short-read sequencing for genomic analysis of the brown rot fungus Fibroporia radiculosa.</title>
        <authorList>
            <person name="Tang J.D."/>
            <person name="Perkins A.D."/>
            <person name="Sonstegard T.S."/>
            <person name="Schroeder S.G."/>
            <person name="Burgess S.C."/>
            <person name="Diehl S.V."/>
        </authorList>
    </citation>
    <scope>NUCLEOTIDE SEQUENCE [LARGE SCALE GENOMIC DNA]</scope>
    <source>
        <strain evidence="2 3">TFFH 294</strain>
    </source>
</reference>
<dbReference type="HOGENOM" id="CLU_083385_0_0_1"/>
<dbReference type="AlphaFoldDB" id="J4GSP3"/>
<feature type="compositionally biased region" description="Low complexity" evidence="1">
    <location>
        <begin position="14"/>
        <end position="30"/>
    </location>
</feature>
<evidence type="ECO:0000256" key="1">
    <source>
        <dbReference type="SAM" id="MobiDB-lite"/>
    </source>
</evidence>
<dbReference type="InParanoid" id="J4GSP3"/>
<name>J4GSP3_9APHY</name>
<dbReference type="GeneID" id="24099151"/>
<gene>
    <name evidence="2" type="ORF">FIBRA_06407</name>
</gene>
<evidence type="ECO:0000313" key="3">
    <source>
        <dbReference type="Proteomes" id="UP000006352"/>
    </source>
</evidence>
<feature type="compositionally biased region" description="Low complexity" evidence="1">
    <location>
        <begin position="119"/>
        <end position="129"/>
    </location>
</feature>
<dbReference type="OrthoDB" id="3355886at2759"/>
<proteinExistence type="predicted"/>
<protein>
    <submittedName>
        <fullName evidence="2">Uncharacterized protein</fullName>
    </submittedName>
</protein>
<dbReference type="Proteomes" id="UP000006352">
    <property type="component" value="Unassembled WGS sequence"/>
</dbReference>
<evidence type="ECO:0000313" key="2">
    <source>
        <dbReference type="EMBL" id="CCM04240.1"/>
    </source>
</evidence>
<dbReference type="EMBL" id="HE797146">
    <property type="protein sequence ID" value="CCM04240.1"/>
    <property type="molecule type" value="Genomic_DNA"/>
</dbReference>